<dbReference type="GO" id="GO:0015562">
    <property type="term" value="F:efflux transmembrane transporter activity"/>
    <property type="evidence" value="ECO:0007669"/>
    <property type="project" value="TreeGrafter"/>
</dbReference>
<dbReference type="PANTHER" id="PTHR30469:SF33">
    <property type="entry name" value="SLR1207 PROTEIN"/>
    <property type="match status" value="1"/>
</dbReference>
<dbReference type="Proteomes" id="UP000283387">
    <property type="component" value="Unassembled WGS sequence"/>
</dbReference>
<dbReference type="Gene3D" id="2.40.30.170">
    <property type="match status" value="1"/>
</dbReference>
<feature type="coiled-coil region" evidence="1">
    <location>
        <begin position="154"/>
        <end position="192"/>
    </location>
</feature>
<evidence type="ECO:0000256" key="1">
    <source>
        <dbReference type="SAM" id="Coils"/>
    </source>
</evidence>
<reference evidence="2 3" key="1">
    <citation type="submission" date="2018-09" db="EMBL/GenBank/DDBJ databases">
        <title>Genomic Encyclopedia of Archaeal and Bacterial Type Strains, Phase II (KMG-II): from individual species to whole genera.</title>
        <authorList>
            <person name="Goeker M."/>
        </authorList>
    </citation>
    <scope>NUCLEOTIDE SEQUENCE [LARGE SCALE GENOMIC DNA]</scope>
    <source>
        <strain evidence="2 3">DSM 27148</strain>
    </source>
</reference>
<keyword evidence="1" id="KW-0175">Coiled coil</keyword>
<dbReference type="SUPFAM" id="SSF111369">
    <property type="entry name" value="HlyD-like secretion proteins"/>
    <property type="match status" value="1"/>
</dbReference>
<proteinExistence type="predicted"/>
<comment type="caution">
    <text evidence="2">The sequence shown here is derived from an EMBL/GenBank/DDBJ whole genome shotgun (WGS) entry which is preliminary data.</text>
</comment>
<protein>
    <submittedName>
        <fullName evidence="2">CusB/HlyD membrane fusion family barrel-sandwich protein</fullName>
    </submittedName>
</protein>
<dbReference type="Gene3D" id="1.10.287.470">
    <property type="entry name" value="Helix hairpin bin"/>
    <property type="match status" value="1"/>
</dbReference>
<sequence>MNSKSILYLVAVLAWGATGCQMKEKTTVQRKDLVDAVFASGNIVTKDRYLVTSLSEGYLQHSFAEEGDSVKNGELLFQLQDKTPKAQLESAEIAYQKAQDNLRSGSPVLQKLYQQEMQLKNQWQNDSVNFVRYSNLIQANAVSKAEFDRSKLACENSESEYKAIQNTIEDTKRTLRLDLANAKANLVAQQENSEHFLMTSQVNGLLLQRFKEDGELVKRGETVAEIGAGQYIARLQVAEEDINRVEVGQSVYIELNTNRNHAYSARISKVYPAFDTNEQSFIAEAVFTEKVPSLKSGTQLQSNIVVAEKKGALVIPADYLEPGEQVFSEKHNSSIKVMTGIETSEWVEIIGGLNEGDVIEKQKS</sequence>
<dbReference type="EMBL" id="RAPN01000001">
    <property type="protein sequence ID" value="RKD90248.1"/>
    <property type="molecule type" value="Genomic_DNA"/>
</dbReference>
<evidence type="ECO:0000313" key="2">
    <source>
        <dbReference type="EMBL" id="RKD90248.1"/>
    </source>
</evidence>
<dbReference type="PROSITE" id="PS51257">
    <property type="entry name" value="PROKAR_LIPOPROTEIN"/>
    <property type="match status" value="1"/>
</dbReference>
<dbReference type="OrthoDB" id="1522431at2"/>
<name>A0A419W470_9BACT</name>
<organism evidence="2 3">
    <name type="scientific">Mangrovibacterium diazotrophicum</name>
    <dbReference type="NCBI Taxonomy" id="1261403"/>
    <lineage>
        <taxon>Bacteria</taxon>
        <taxon>Pseudomonadati</taxon>
        <taxon>Bacteroidota</taxon>
        <taxon>Bacteroidia</taxon>
        <taxon>Marinilabiliales</taxon>
        <taxon>Prolixibacteraceae</taxon>
        <taxon>Mangrovibacterium</taxon>
    </lineage>
</organism>
<evidence type="ECO:0000313" key="3">
    <source>
        <dbReference type="Proteomes" id="UP000283387"/>
    </source>
</evidence>
<dbReference type="AlphaFoldDB" id="A0A419W470"/>
<dbReference type="RefSeq" id="WP_120271666.1">
    <property type="nucleotide sequence ID" value="NZ_RAPN01000001.1"/>
</dbReference>
<gene>
    <name evidence="2" type="ORF">BC643_0584</name>
</gene>
<dbReference type="GO" id="GO:1990281">
    <property type="term" value="C:efflux pump complex"/>
    <property type="evidence" value="ECO:0007669"/>
    <property type="project" value="TreeGrafter"/>
</dbReference>
<dbReference type="PANTHER" id="PTHR30469">
    <property type="entry name" value="MULTIDRUG RESISTANCE PROTEIN MDTA"/>
    <property type="match status" value="1"/>
</dbReference>
<accession>A0A419W470</accession>
<dbReference type="Gene3D" id="2.40.50.100">
    <property type="match status" value="1"/>
</dbReference>
<keyword evidence="3" id="KW-1185">Reference proteome</keyword>